<evidence type="ECO:0000313" key="5">
    <source>
        <dbReference type="EMBL" id="UXY14301.1"/>
    </source>
</evidence>
<evidence type="ECO:0000256" key="3">
    <source>
        <dbReference type="ARBA" id="ARBA00022691"/>
    </source>
</evidence>
<reference evidence="5" key="1">
    <citation type="submission" date="2022-10" db="EMBL/GenBank/DDBJ databases">
        <title>Chitiniphilus purpureus sp. nov., a novel chitin-degrading bacterium isolated from crawfish pond sediment.</title>
        <authorList>
            <person name="Li K."/>
        </authorList>
    </citation>
    <scope>NUCLEOTIDE SEQUENCE</scope>
    <source>
        <strain evidence="5">CD1</strain>
    </source>
</reference>
<evidence type="ECO:0000256" key="4">
    <source>
        <dbReference type="SAM" id="Phobius"/>
    </source>
</evidence>
<dbReference type="PROSITE" id="PS51257">
    <property type="entry name" value="PROKAR_LIPOPROTEIN"/>
    <property type="match status" value="1"/>
</dbReference>
<dbReference type="RefSeq" id="WP_263123600.1">
    <property type="nucleotide sequence ID" value="NZ_CP106753.1"/>
</dbReference>
<dbReference type="GO" id="GO:0008168">
    <property type="term" value="F:methyltransferase activity"/>
    <property type="evidence" value="ECO:0007669"/>
    <property type="project" value="UniProtKB-KW"/>
</dbReference>
<organism evidence="5 6">
    <name type="scientific">Chitiniphilus purpureus</name>
    <dbReference type="NCBI Taxonomy" id="2981137"/>
    <lineage>
        <taxon>Bacteria</taxon>
        <taxon>Pseudomonadati</taxon>
        <taxon>Pseudomonadota</taxon>
        <taxon>Betaproteobacteria</taxon>
        <taxon>Neisseriales</taxon>
        <taxon>Chitinibacteraceae</taxon>
        <taxon>Chitiniphilus</taxon>
    </lineage>
</organism>
<dbReference type="GO" id="GO:0032259">
    <property type="term" value="P:methylation"/>
    <property type="evidence" value="ECO:0007669"/>
    <property type="project" value="UniProtKB-KW"/>
</dbReference>
<gene>
    <name evidence="5" type="ORF">N8I74_13370</name>
</gene>
<dbReference type="InterPro" id="IPR026170">
    <property type="entry name" value="FAM173A/B"/>
</dbReference>
<keyword evidence="4" id="KW-0812">Transmembrane</keyword>
<dbReference type="InterPro" id="IPR029063">
    <property type="entry name" value="SAM-dependent_MTases_sf"/>
</dbReference>
<dbReference type="Gene3D" id="3.40.50.150">
    <property type="entry name" value="Vaccinia Virus protein VP39"/>
    <property type="match status" value="1"/>
</dbReference>
<sequence length="239" mass="26502">MVRLLALQAAAALLTWAVFAQLGLAAAPWPFALGCAVLAMLSAPALHHGRWWRVIHFVFPLATTATLQLALPAWFWLAAFALLAVVYGGVLKSGVPLYLSNRHALAHLGRCLPAGARFVDLGAGTGTVLAWLVRHRPDVRACGVEAAWLPWLIGRLRFAARRDVQWVREDLFAHPLADYDVVYAYLSPVAMPALWQKLRRELPHGALFISNSFAIPDQPPLERIAVGDWKRSELLVWQR</sequence>
<dbReference type="SUPFAM" id="SSF53335">
    <property type="entry name" value="S-adenosyl-L-methionine-dependent methyltransferases"/>
    <property type="match status" value="1"/>
</dbReference>
<name>A0ABY6DMH6_9NEIS</name>
<evidence type="ECO:0000313" key="6">
    <source>
        <dbReference type="Proteomes" id="UP001061302"/>
    </source>
</evidence>
<keyword evidence="6" id="KW-1185">Reference proteome</keyword>
<protein>
    <submittedName>
        <fullName evidence="5">Class I SAM-dependent methyltransferase</fullName>
    </submittedName>
</protein>
<dbReference type="Proteomes" id="UP001061302">
    <property type="component" value="Chromosome"/>
</dbReference>
<evidence type="ECO:0000256" key="1">
    <source>
        <dbReference type="ARBA" id="ARBA00022603"/>
    </source>
</evidence>
<keyword evidence="4" id="KW-0472">Membrane</keyword>
<proteinExistence type="predicted"/>
<keyword evidence="3" id="KW-0949">S-adenosyl-L-methionine</keyword>
<accession>A0ABY6DMH6</accession>
<feature type="transmembrane region" description="Helical" evidence="4">
    <location>
        <begin position="77"/>
        <end position="99"/>
    </location>
</feature>
<evidence type="ECO:0000256" key="2">
    <source>
        <dbReference type="ARBA" id="ARBA00022679"/>
    </source>
</evidence>
<dbReference type="EMBL" id="CP106753">
    <property type="protein sequence ID" value="UXY14301.1"/>
    <property type="molecule type" value="Genomic_DNA"/>
</dbReference>
<dbReference type="PANTHER" id="PTHR13610:SF9">
    <property type="entry name" value="FI06469P"/>
    <property type="match status" value="1"/>
</dbReference>
<keyword evidence="2" id="KW-0808">Transferase</keyword>
<keyword evidence="4" id="KW-1133">Transmembrane helix</keyword>
<dbReference type="PANTHER" id="PTHR13610">
    <property type="entry name" value="METHYLTRANSFERASE DOMAIN-CONTAINING PROTEIN"/>
    <property type="match status" value="1"/>
</dbReference>
<keyword evidence="1 5" id="KW-0489">Methyltransferase</keyword>